<dbReference type="InterPro" id="IPR024072">
    <property type="entry name" value="DHFR-like_dom_sf"/>
</dbReference>
<dbReference type="InterPro" id="IPR050765">
    <property type="entry name" value="Riboflavin_Biosynth_HTPR"/>
</dbReference>
<dbReference type="GO" id="GO:0008703">
    <property type="term" value="F:5-amino-6-(5-phosphoribosylamino)uracil reductase activity"/>
    <property type="evidence" value="ECO:0007669"/>
    <property type="project" value="InterPro"/>
</dbReference>
<protein>
    <submittedName>
        <fullName evidence="2">5-amino-6-(5-phosphoribosylamino)uracil reductase</fullName>
    </submittedName>
</protein>
<organism evidence="2">
    <name type="scientific">Clostridium tertium</name>
    <dbReference type="NCBI Taxonomy" id="1559"/>
    <lineage>
        <taxon>Bacteria</taxon>
        <taxon>Bacillati</taxon>
        <taxon>Bacillota</taxon>
        <taxon>Clostridia</taxon>
        <taxon>Eubacteriales</taxon>
        <taxon>Clostridiaceae</taxon>
        <taxon>Clostridium</taxon>
    </lineage>
</organism>
<dbReference type="InterPro" id="IPR002734">
    <property type="entry name" value="RibDG_C"/>
</dbReference>
<dbReference type="PANTHER" id="PTHR38011:SF11">
    <property type="entry name" value="2,5-DIAMINO-6-RIBOSYLAMINO-4(3H)-PYRIMIDINONE 5'-PHOSPHATE REDUCTASE"/>
    <property type="match status" value="1"/>
</dbReference>
<reference evidence="2" key="1">
    <citation type="submission" date="2019-11" db="EMBL/GenBank/DDBJ databases">
        <authorList>
            <person name="Feng L."/>
        </authorList>
    </citation>
    <scope>NUCLEOTIDE SEQUENCE</scope>
    <source>
        <strain evidence="2">CTertiumLFYP3</strain>
    </source>
</reference>
<dbReference type="Pfam" id="PF01872">
    <property type="entry name" value="RibD_C"/>
    <property type="match status" value="2"/>
</dbReference>
<dbReference type="EMBL" id="CACRTO010000044">
    <property type="protein sequence ID" value="VYU59127.1"/>
    <property type="molecule type" value="Genomic_DNA"/>
</dbReference>
<evidence type="ECO:0000259" key="1">
    <source>
        <dbReference type="Pfam" id="PF01872"/>
    </source>
</evidence>
<name>A0A6N3G2R9_9CLOT</name>
<proteinExistence type="predicted"/>
<feature type="domain" description="Bacterial bifunctional deaminase-reductase C-terminal" evidence="1">
    <location>
        <begin position="4"/>
        <end position="59"/>
    </location>
</feature>
<dbReference type="PANTHER" id="PTHR38011">
    <property type="entry name" value="DIHYDROFOLATE REDUCTASE FAMILY PROTEIN (AFU_ORTHOLOGUE AFUA_8G06820)"/>
    <property type="match status" value="1"/>
</dbReference>
<dbReference type="AlphaFoldDB" id="A0A6N3G2R9"/>
<evidence type="ECO:0000313" key="2">
    <source>
        <dbReference type="EMBL" id="VYU59127.1"/>
    </source>
</evidence>
<accession>A0A6N3G2R9</accession>
<dbReference type="Gene3D" id="3.40.430.10">
    <property type="entry name" value="Dihydrofolate Reductase, subunit A"/>
    <property type="match status" value="1"/>
</dbReference>
<sequence length="175" mass="19749">MDGKIILNLAISLDGYISDENGGYDWIVGDGNSELNTENKSDFAKFLEGIDVVVMGRNCYDQNFHNEYKEKDVYIATSENIDDYENYHFISGDICKTISNLKSEGKNIFLFGGGVMIDSFVKADIIDEYIIGIIPTILGNGRKLFLENNPKIDLSLQEYSVEDGIIVMKYSKRNK</sequence>
<dbReference type="GO" id="GO:0009231">
    <property type="term" value="P:riboflavin biosynthetic process"/>
    <property type="evidence" value="ECO:0007669"/>
    <property type="project" value="InterPro"/>
</dbReference>
<dbReference type="RefSeq" id="WP_156627437.1">
    <property type="nucleotide sequence ID" value="NZ_CACRTO010000044.1"/>
</dbReference>
<dbReference type="SUPFAM" id="SSF53597">
    <property type="entry name" value="Dihydrofolate reductase-like"/>
    <property type="match status" value="1"/>
</dbReference>
<gene>
    <name evidence="2" type="ORF">CTLFYP3_02998</name>
</gene>
<feature type="domain" description="Bacterial bifunctional deaminase-reductase C-terminal" evidence="1">
    <location>
        <begin position="73"/>
        <end position="156"/>
    </location>
</feature>